<dbReference type="EMBL" id="JARAWP010000039">
    <property type="protein sequence ID" value="MDX3024849.1"/>
    <property type="molecule type" value="Genomic_DNA"/>
</dbReference>
<comment type="caution">
    <text evidence="1">The sequence shown here is derived from an EMBL/GenBank/DDBJ whole genome shotgun (WGS) entry which is preliminary data.</text>
</comment>
<protein>
    <submittedName>
        <fullName evidence="1">Uncharacterized protein</fullName>
    </submittedName>
</protein>
<keyword evidence="3" id="KW-1185">Reference proteome</keyword>
<dbReference type="Proteomes" id="UP001282288">
    <property type="component" value="Unassembled WGS sequence"/>
</dbReference>
<dbReference type="AlphaFoldDB" id="A0AAP6BJ24"/>
<dbReference type="GeneID" id="69812431"/>
<sequence>MQPKKAGKPVPSRPDEVLAEAIVNAVLGTYTVDRDDNTENGKPDFVLAPRRGGAATVALEVSSCRDSKLQELWSSLEEQYRDEVLPGLRKGWFVEFTSGSRVKGKGAHRLAGLLADLEARGVDRVSVREWENPRDGSAGTPDVQQLKDIETVKSLRIKAVAQVGDTLDVAGRIFCGSLASGVGLSTAADVPPYVEEFLAGPAGANKIKKLGRARAKGLEPHLFLWADAVDLSIGTALDHRFIPCEDPVVPPEIQVVWLSSFSCTGAVYQWDRDGGWRVHDVTGVTASDAGAV</sequence>
<dbReference type="RefSeq" id="WP_010359842.1">
    <property type="nucleotide sequence ID" value="NZ_CP122369.1"/>
</dbReference>
<evidence type="ECO:0000313" key="3">
    <source>
        <dbReference type="Proteomes" id="UP001272987"/>
    </source>
</evidence>
<dbReference type="EMBL" id="JARAWC010000044">
    <property type="protein sequence ID" value="MDX2965649.1"/>
    <property type="molecule type" value="Genomic_DNA"/>
</dbReference>
<reference evidence="1 3" key="1">
    <citation type="journal article" date="2023" name="Microb. Genom.">
        <title>Mesoterricola silvestris gen. nov., sp. nov., Mesoterricola sediminis sp. nov., Geothrix oryzae sp. nov., Geothrix edaphica sp. nov., Geothrix rubra sp. nov., and Geothrix limicola sp. nov., six novel members of Acidobacteriota isolated from soils.</title>
        <authorList>
            <person name="Weisberg A.J."/>
            <person name="Pearce E."/>
            <person name="Kramer C.G."/>
            <person name="Chang J.H."/>
            <person name="Clarke C.R."/>
        </authorList>
    </citation>
    <scope>NUCLEOTIDE SEQUENCE</scope>
    <source>
        <strain evidence="2 3">NB05-1H</strain>
        <strain evidence="1">NRRL_B-16521</strain>
    </source>
</reference>
<dbReference type="Proteomes" id="UP001272987">
    <property type="component" value="Unassembled WGS sequence"/>
</dbReference>
<evidence type="ECO:0000313" key="1">
    <source>
        <dbReference type="EMBL" id="MDX2965649.1"/>
    </source>
</evidence>
<name>A0AAP6BJ24_9ACTN</name>
<proteinExistence type="predicted"/>
<accession>A0AAP6BJ24</accession>
<evidence type="ECO:0000313" key="4">
    <source>
        <dbReference type="Proteomes" id="UP001282288"/>
    </source>
</evidence>
<evidence type="ECO:0000313" key="2">
    <source>
        <dbReference type="EMBL" id="MDX3024849.1"/>
    </source>
</evidence>
<gene>
    <name evidence="1" type="ORF">PV399_38940</name>
    <name evidence="2" type="ORF">PV666_44350</name>
</gene>
<organism evidence="1 4">
    <name type="scientific">Streptomyces acidiscabies</name>
    <dbReference type="NCBI Taxonomy" id="42234"/>
    <lineage>
        <taxon>Bacteria</taxon>
        <taxon>Bacillati</taxon>
        <taxon>Actinomycetota</taxon>
        <taxon>Actinomycetes</taxon>
        <taxon>Kitasatosporales</taxon>
        <taxon>Streptomycetaceae</taxon>
        <taxon>Streptomyces</taxon>
    </lineage>
</organism>